<feature type="domain" description="P-type ATPase A" evidence="7">
    <location>
        <begin position="3"/>
        <end position="56"/>
    </location>
</feature>
<accession>A0A3P7HCL8</accession>
<evidence type="ECO:0000256" key="1">
    <source>
        <dbReference type="ARBA" id="ARBA00004141"/>
    </source>
</evidence>
<dbReference type="EMBL" id="UYWY01008977">
    <property type="protein sequence ID" value="VDM32162.1"/>
    <property type="molecule type" value="Genomic_DNA"/>
</dbReference>
<dbReference type="GO" id="GO:0006874">
    <property type="term" value="P:intracellular calcium ion homeostasis"/>
    <property type="evidence" value="ECO:0007669"/>
    <property type="project" value="TreeGrafter"/>
</dbReference>
<name>A0A3P7HCL8_TOXCA</name>
<dbReference type="PANTHER" id="PTHR45630">
    <property type="entry name" value="CATION-TRANSPORTING ATPASE-RELATED"/>
    <property type="match status" value="1"/>
</dbReference>
<protein>
    <recommendedName>
        <fullName evidence="7">P-type ATPase A domain-containing protein</fullName>
    </recommendedName>
</protein>
<evidence type="ECO:0000256" key="5">
    <source>
        <dbReference type="ARBA" id="ARBA00022842"/>
    </source>
</evidence>
<dbReference type="GO" id="GO:0019829">
    <property type="term" value="F:ATPase-coupled monoatomic cation transmembrane transporter activity"/>
    <property type="evidence" value="ECO:0007669"/>
    <property type="project" value="TreeGrafter"/>
</dbReference>
<organism evidence="8">
    <name type="scientific">Toxocara canis</name>
    <name type="common">Canine roundworm</name>
    <dbReference type="NCBI Taxonomy" id="6265"/>
    <lineage>
        <taxon>Eukaryota</taxon>
        <taxon>Metazoa</taxon>
        <taxon>Ecdysozoa</taxon>
        <taxon>Nematoda</taxon>
        <taxon>Chromadorea</taxon>
        <taxon>Rhabditida</taxon>
        <taxon>Spirurina</taxon>
        <taxon>Ascaridomorpha</taxon>
        <taxon>Ascaridoidea</taxon>
        <taxon>Toxocaridae</taxon>
        <taxon>Toxocara</taxon>
    </lineage>
</organism>
<evidence type="ECO:0000256" key="4">
    <source>
        <dbReference type="ARBA" id="ARBA00022840"/>
    </source>
</evidence>
<dbReference type="AlphaFoldDB" id="A0A3P7HCL8"/>
<sequence length="77" mass="8608">MLLLRGPCIVDESMLTGESVPQMKEPIEDVEKTRYFDFDSDSRLHVIFGGTKMVQHSPPGKMLSSSIRAHCAVITSR</sequence>
<evidence type="ECO:0000256" key="2">
    <source>
        <dbReference type="ARBA" id="ARBA00022723"/>
    </source>
</evidence>
<dbReference type="InterPro" id="IPR008250">
    <property type="entry name" value="ATPase_P-typ_transduc_dom_A_sf"/>
</dbReference>
<dbReference type="InterPro" id="IPR006544">
    <property type="entry name" value="P-type_TPase_V"/>
</dbReference>
<keyword evidence="5" id="KW-0460">Magnesium</keyword>
<evidence type="ECO:0000256" key="6">
    <source>
        <dbReference type="ARBA" id="ARBA00022967"/>
    </source>
</evidence>
<keyword evidence="3" id="KW-0547">Nucleotide-binding</keyword>
<dbReference type="GO" id="GO:0005789">
    <property type="term" value="C:endoplasmic reticulum membrane"/>
    <property type="evidence" value="ECO:0007669"/>
    <property type="project" value="TreeGrafter"/>
</dbReference>
<dbReference type="InterPro" id="IPR059000">
    <property type="entry name" value="ATPase_P-type_domA"/>
</dbReference>
<dbReference type="Gene3D" id="2.70.150.10">
    <property type="entry name" value="Calcium-transporting ATPase, cytoplasmic transduction domain A"/>
    <property type="match status" value="1"/>
</dbReference>
<dbReference type="SUPFAM" id="SSF81653">
    <property type="entry name" value="Calcium ATPase, transduction domain A"/>
    <property type="match status" value="1"/>
</dbReference>
<comment type="subcellular location">
    <subcellularLocation>
        <location evidence="1">Membrane</location>
        <topology evidence="1">Multi-pass membrane protein</topology>
    </subcellularLocation>
</comment>
<dbReference type="PANTHER" id="PTHR45630:SF7">
    <property type="entry name" value="ENDOPLASMIC RETICULUM TRANSMEMBRANE HELIX TRANSLOCASE"/>
    <property type="match status" value="1"/>
</dbReference>
<evidence type="ECO:0000256" key="3">
    <source>
        <dbReference type="ARBA" id="ARBA00022741"/>
    </source>
</evidence>
<dbReference type="GO" id="GO:0046872">
    <property type="term" value="F:metal ion binding"/>
    <property type="evidence" value="ECO:0007669"/>
    <property type="project" value="UniProtKB-KW"/>
</dbReference>
<reference evidence="8" key="1">
    <citation type="submission" date="2018-11" db="EMBL/GenBank/DDBJ databases">
        <authorList>
            <consortium name="Pathogen Informatics"/>
        </authorList>
    </citation>
    <scope>NUCLEOTIDE SEQUENCE [LARGE SCALE GENOMIC DNA]</scope>
</reference>
<keyword evidence="6" id="KW-1278">Translocase</keyword>
<keyword evidence="4" id="KW-0067">ATP-binding</keyword>
<keyword evidence="2" id="KW-0479">Metal-binding</keyword>
<gene>
    <name evidence="8" type="ORF">TCNE_LOCUS4771</name>
</gene>
<proteinExistence type="predicted"/>
<evidence type="ECO:0000313" key="8">
    <source>
        <dbReference type="EMBL" id="VDM32162.1"/>
    </source>
</evidence>
<evidence type="ECO:0000259" key="7">
    <source>
        <dbReference type="Pfam" id="PF00122"/>
    </source>
</evidence>
<dbReference type="GO" id="GO:0005524">
    <property type="term" value="F:ATP binding"/>
    <property type="evidence" value="ECO:0007669"/>
    <property type="project" value="UniProtKB-KW"/>
</dbReference>
<dbReference type="Pfam" id="PF00122">
    <property type="entry name" value="E1-E2_ATPase"/>
    <property type="match status" value="1"/>
</dbReference>
<dbReference type="GO" id="GO:0015662">
    <property type="term" value="F:P-type ion transporter activity"/>
    <property type="evidence" value="ECO:0007669"/>
    <property type="project" value="TreeGrafter"/>
</dbReference>